<evidence type="ECO:0000313" key="2">
    <source>
        <dbReference type="EMBL" id="KIJ97016.1"/>
    </source>
</evidence>
<keyword evidence="1" id="KW-1133">Transmembrane helix</keyword>
<evidence type="ECO:0000256" key="1">
    <source>
        <dbReference type="SAM" id="Phobius"/>
    </source>
</evidence>
<reference evidence="3" key="2">
    <citation type="submission" date="2015-01" db="EMBL/GenBank/DDBJ databases">
        <title>Evolutionary Origins and Diversification of the Mycorrhizal Mutualists.</title>
        <authorList>
            <consortium name="DOE Joint Genome Institute"/>
            <consortium name="Mycorrhizal Genomics Consortium"/>
            <person name="Kohler A."/>
            <person name="Kuo A."/>
            <person name="Nagy L.G."/>
            <person name="Floudas D."/>
            <person name="Copeland A."/>
            <person name="Barry K.W."/>
            <person name="Cichocki N."/>
            <person name="Veneault-Fourrey C."/>
            <person name="LaButti K."/>
            <person name="Lindquist E.A."/>
            <person name="Lipzen A."/>
            <person name="Lundell T."/>
            <person name="Morin E."/>
            <person name="Murat C."/>
            <person name="Riley R."/>
            <person name="Ohm R."/>
            <person name="Sun H."/>
            <person name="Tunlid A."/>
            <person name="Henrissat B."/>
            <person name="Grigoriev I.V."/>
            <person name="Hibbett D.S."/>
            <person name="Martin F."/>
        </authorList>
    </citation>
    <scope>NUCLEOTIDE SEQUENCE [LARGE SCALE GENOMIC DNA]</scope>
    <source>
        <strain evidence="3">LaAM-08-1</strain>
    </source>
</reference>
<reference evidence="2 3" key="1">
    <citation type="submission" date="2014-04" db="EMBL/GenBank/DDBJ databases">
        <authorList>
            <consortium name="DOE Joint Genome Institute"/>
            <person name="Kuo A."/>
            <person name="Kohler A."/>
            <person name="Nagy L.G."/>
            <person name="Floudas D."/>
            <person name="Copeland A."/>
            <person name="Barry K.W."/>
            <person name="Cichocki N."/>
            <person name="Veneault-Fourrey C."/>
            <person name="LaButti K."/>
            <person name="Lindquist E.A."/>
            <person name="Lipzen A."/>
            <person name="Lundell T."/>
            <person name="Morin E."/>
            <person name="Murat C."/>
            <person name="Sun H."/>
            <person name="Tunlid A."/>
            <person name="Henrissat B."/>
            <person name="Grigoriev I.V."/>
            <person name="Hibbett D.S."/>
            <person name="Martin F."/>
            <person name="Nordberg H.P."/>
            <person name="Cantor M.N."/>
            <person name="Hua S.X."/>
        </authorList>
    </citation>
    <scope>NUCLEOTIDE SEQUENCE [LARGE SCALE GENOMIC DNA]</scope>
    <source>
        <strain evidence="2 3">LaAM-08-1</strain>
    </source>
</reference>
<accession>A0A0C9XH88</accession>
<dbReference type="EMBL" id="KN838704">
    <property type="protein sequence ID" value="KIJ97016.1"/>
    <property type="molecule type" value="Genomic_DNA"/>
</dbReference>
<dbReference type="HOGENOM" id="CLU_1586742_0_0_1"/>
<dbReference type="Proteomes" id="UP000054477">
    <property type="component" value="Unassembled WGS sequence"/>
</dbReference>
<feature type="transmembrane region" description="Helical" evidence="1">
    <location>
        <begin position="140"/>
        <end position="162"/>
    </location>
</feature>
<keyword evidence="3" id="KW-1185">Reference proteome</keyword>
<proteinExistence type="predicted"/>
<evidence type="ECO:0000313" key="3">
    <source>
        <dbReference type="Proteomes" id="UP000054477"/>
    </source>
</evidence>
<keyword evidence="1" id="KW-0812">Transmembrane</keyword>
<name>A0A0C9XH88_9AGAR</name>
<dbReference type="AlphaFoldDB" id="A0A0C9XH88"/>
<keyword evidence="1" id="KW-0472">Membrane</keyword>
<sequence length="168" mass="18605">MSRGPTGSHLLPKIETDLLFYLLIPEDHLATADNGDAAVEPIADLLPKTETSYYEESSYAASNLSSSSLSSIGDPVDTTDNGADPDEWISARFRGDAYLILIQPCKIAKKLLISTQKLARLKESRKHDPQHLLLPFEQQVLMAIIHSQPSFMVIGIIFQAYIKFMASK</sequence>
<protein>
    <submittedName>
        <fullName evidence="2">Uncharacterized protein</fullName>
    </submittedName>
</protein>
<gene>
    <name evidence="2" type="ORF">K443DRAFT_124215</name>
</gene>
<organism evidence="2 3">
    <name type="scientific">Laccaria amethystina LaAM-08-1</name>
    <dbReference type="NCBI Taxonomy" id="1095629"/>
    <lineage>
        <taxon>Eukaryota</taxon>
        <taxon>Fungi</taxon>
        <taxon>Dikarya</taxon>
        <taxon>Basidiomycota</taxon>
        <taxon>Agaricomycotina</taxon>
        <taxon>Agaricomycetes</taxon>
        <taxon>Agaricomycetidae</taxon>
        <taxon>Agaricales</taxon>
        <taxon>Agaricineae</taxon>
        <taxon>Hydnangiaceae</taxon>
        <taxon>Laccaria</taxon>
    </lineage>
</organism>